<dbReference type="InterPro" id="IPR036597">
    <property type="entry name" value="Fido-like_dom_sf"/>
</dbReference>
<comment type="caution">
    <text evidence="4">The sequence shown here is derived from an EMBL/GenBank/DDBJ whole genome shotgun (WGS) entry which is preliminary data.</text>
</comment>
<dbReference type="EMBL" id="WVHT01000008">
    <property type="protein sequence ID" value="MXV52455.1"/>
    <property type="molecule type" value="Genomic_DNA"/>
</dbReference>
<feature type="domain" description="Fido" evidence="3">
    <location>
        <begin position="179"/>
        <end position="333"/>
    </location>
</feature>
<dbReference type="PANTHER" id="PTHR13504:SF38">
    <property type="entry name" value="FIDO DOMAIN-CONTAINING PROTEIN"/>
    <property type="match status" value="1"/>
</dbReference>
<keyword evidence="2" id="KW-0547">Nucleotide-binding</keyword>
<dbReference type="GO" id="GO:0005524">
    <property type="term" value="F:ATP binding"/>
    <property type="evidence" value="ECO:0007669"/>
    <property type="project" value="UniProtKB-KW"/>
</dbReference>
<reference evidence="4 5" key="1">
    <citation type="submission" date="2019-11" db="EMBL/GenBank/DDBJ databases">
        <title>Pedobacter sp. HMF7647 Genome sequencing and assembly.</title>
        <authorList>
            <person name="Kang H."/>
            <person name="Kim H."/>
            <person name="Joh K."/>
        </authorList>
    </citation>
    <scope>NUCLEOTIDE SEQUENCE [LARGE SCALE GENOMIC DNA]</scope>
    <source>
        <strain evidence="4 5">HMF7647</strain>
    </source>
</reference>
<proteinExistence type="predicted"/>
<dbReference type="SUPFAM" id="SSF46785">
    <property type="entry name" value="Winged helix' DNA-binding domain"/>
    <property type="match status" value="1"/>
</dbReference>
<evidence type="ECO:0000259" key="3">
    <source>
        <dbReference type="PROSITE" id="PS51459"/>
    </source>
</evidence>
<protein>
    <submittedName>
        <fullName evidence="4">Cell filamentation protein Fic</fullName>
    </submittedName>
</protein>
<evidence type="ECO:0000256" key="2">
    <source>
        <dbReference type="PIRSR" id="PIRSR640198-2"/>
    </source>
</evidence>
<sequence length="445" mass="51956">MKKLEFAPEWYKQDLFEEVMQIRFDEQVESLVNKLNENYYYWDKVKYYKTEIVKTPELLWAAVKLSRVVNAKKVGFGSHKFSYNLTNNIQRGLHEFDLNIGGNLGAKSIIPEDDKRRYLVSSIMEEAIASSQIEGAVTTRKQAKEMLRKNIKPKTKSEQMIVNNYNTINHIVNIQGEPLTKDKLLTIHKLIVNQTMDDAGDEGVYRDNNDINVIDSLDGEIVHIPPKYTEVPELIDALITFFNDQDENEFIHPIIKGCIIHFMIGYIHPFTDGNGRTARTLFYWYLLKKGYWLTEYLSISRLIMKSKNQYAQAYLYTETDGNDLTYFINYNLKTMQLAYSSLKDYIERKISEKKQIINFQKIDGVNERQAIIMKWIYEEPNLLFSVKEIENRMIVSNQTARTDLEGLVNKGFLQMISLNKKTKGFCRADEFENLVSKELPARAMI</sequence>
<dbReference type="InterPro" id="IPR036390">
    <property type="entry name" value="WH_DNA-bd_sf"/>
</dbReference>
<dbReference type="SUPFAM" id="SSF140931">
    <property type="entry name" value="Fic-like"/>
    <property type="match status" value="1"/>
</dbReference>
<dbReference type="Gene3D" id="1.10.3290.10">
    <property type="entry name" value="Fido-like domain"/>
    <property type="match status" value="1"/>
</dbReference>
<organism evidence="4 5">
    <name type="scientific">Hufsiella arboris</name>
    <dbReference type="NCBI Taxonomy" id="2695275"/>
    <lineage>
        <taxon>Bacteria</taxon>
        <taxon>Pseudomonadati</taxon>
        <taxon>Bacteroidota</taxon>
        <taxon>Sphingobacteriia</taxon>
        <taxon>Sphingobacteriales</taxon>
        <taxon>Sphingobacteriaceae</taxon>
        <taxon>Hufsiella</taxon>
    </lineage>
</organism>
<keyword evidence="2" id="KW-0067">ATP-binding</keyword>
<dbReference type="InterPro" id="IPR003812">
    <property type="entry name" value="Fido"/>
</dbReference>
<dbReference type="InterPro" id="IPR040198">
    <property type="entry name" value="Fido_containing"/>
</dbReference>
<evidence type="ECO:0000313" key="5">
    <source>
        <dbReference type="Proteomes" id="UP000466586"/>
    </source>
</evidence>
<dbReference type="PROSITE" id="PS51459">
    <property type="entry name" value="FIDO"/>
    <property type="match status" value="1"/>
</dbReference>
<dbReference type="Proteomes" id="UP000466586">
    <property type="component" value="Unassembled WGS sequence"/>
</dbReference>
<gene>
    <name evidence="4" type="ORF">GS399_15880</name>
</gene>
<accession>A0A7K1YD05</accession>
<evidence type="ECO:0000256" key="1">
    <source>
        <dbReference type="PIRSR" id="PIRSR640198-1"/>
    </source>
</evidence>
<feature type="binding site" evidence="2">
    <location>
        <begin position="272"/>
        <end position="279"/>
    </location>
    <ligand>
        <name>ATP</name>
        <dbReference type="ChEBI" id="CHEBI:30616"/>
    </ligand>
</feature>
<dbReference type="RefSeq" id="WP_160845637.1">
    <property type="nucleotide sequence ID" value="NZ_WVHT01000008.1"/>
</dbReference>
<evidence type="ECO:0000313" key="4">
    <source>
        <dbReference type="EMBL" id="MXV52455.1"/>
    </source>
</evidence>
<name>A0A7K1YD05_9SPHI</name>
<keyword evidence="5" id="KW-1185">Reference proteome</keyword>
<dbReference type="Pfam" id="PF02661">
    <property type="entry name" value="Fic"/>
    <property type="match status" value="1"/>
</dbReference>
<dbReference type="AlphaFoldDB" id="A0A7K1YD05"/>
<feature type="active site" evidence="1">
    <location>
        <position position="268"/>
    </location>
</feature>
<dbReference type="PANTHER" id="PTHR13504">
    <property type="entry name" value="FIDO DOMAIN-CONTAINING PROTEIN DDB_G0283145"/>
    <property type="match status" value="1"/>
</dbReference>